<keyword evidence="2" id="KW-1185">Reference proteome</keyword>
<evidence type="ECO:0000313" key="1">
    <source>
        <dbReference type="EMBL" id="NMP25738.1"/>
    </source>
</evidence>
<sequence length="490" mass="54355">MNVTLINNRSYESYHYAREGQRLLKNHQLNTKTTTRQRRVRYLPGLEICTTASAELQTEKLLVISVNGLRILCWQQGKPTQADNKQRRFSANDDIGSSTLELDGEGQVISHEHYYPFGGTALWATRNQTQASYKTIRYSGKERDASGLSYYGFRYYAPWLMRWLNTDPAGTADGLNICRFVRNNPTTFRDPDGCALASGLYSLHQNAHYTSLATRLATQLPHDESNTFLTTLQGLSMGQEGTYLMKELSAANPAAVANLKQFHTQTGGGDLDMPMSASDAKEFLTSALEVLQKVNTFATTKKLANSLKADRNNQNSVVNFKNIDKAIKDIAAVDPAHKNFSGRLFDIVRTVTKANIVTATLEGKGKTKVLRNYIALSNKPHTGYSSEDVGGYSFITNGISAQDSIFFPIACSSGNNPEKRVNDTEIKVLNAIRNIVFDPNGPFTLKINSLLSPCPSCTQAIVSYTNNLNRNPLVAKQKNKHLIVNMSSLR</sequence>
<dbReference type="InterPro" id="IPR022385">
    <property type="entry name" value="Rhs_assc_core"/>
</dbReference>
<dbReference type="PANTHER" id="PTHR32305:SF15">
    <property type="entry name" value="PROTEIN RHSA-RELATED"/>
    <property type="match status" value="1"/>
</dbReference>
<name>A0A848MBW0_9GAMM</name>
<evidence type="ECO:0000313" key="2">
    <source>
        <dbReference type="Proteomes" id="UP000585363"/>
    </source>
</evidence>
<accession>A0A848MBW0</accession>
<gene>
    <name evidence="1" type="ORF">GW590_02450</name>
</gene>
<dbReference type="Proteomes" id="UP000585363">
    <property type="component" value="Unassembled WGS sequence"/>
</dbReference>
<dbReference type="AlphaFoldDB" id="A0A848MBW0"/>
<dbReference type="InterPro" id="IPR050708">
    <property type="entry name" value="T6SS_VgrG/RHS"/>
</dbReference>
<protein>
    <submittedName>
        <fullName evidence="1">RHS repeat-associated core domain-containing protein</fullName>
    </submittedName>
</protein>
<dbReference type="RefSeq" id="WP_169401417.1">
    <property type="nucleotide sequence ID" value="NZ_JAADJU010000001.1"/>
</dbReference>
<dbReference type="Gene3D" id="2.180.10.10">
    <property type="entry name" value="RHS repeat-associated core"/>
    <property type="match status" value="1"/>
</dbReference>
<dbReference type="NCBIfam" id="TIGR03696">
    <property type="entry name" value="Rhs_assc_core"/>
    <property type="match status" value="1"/>
</dbReference>
<organism evidence="1 2">
    <name type="scientific">Rouxiella aceris</name>
    <dbReference type="NCBI Taxonomy" id="2703884"/>
    <lineage>
        <taxon>Bacteria</taxon>
        <taxon>Pseudomonadati</taxon>
        <taxon>Pseudomonadota</taxon>
        <taxon>Gammaproteobacteria</taxon>
        <taxon>Enterobacterales</taxon>
        <taxon>Yersiniaceae</taxon>
        <taxon>Rouxiella</taxon>
    </lineage>
</organism>
<dbReference type="EMBL" id="JAADJU010000001">
    <property type="protein sequence ID" value="NMP25738.1"/>
    <property type="molecule type" value="Genomic_DNA"/>
</dbReference>
<proteinExistence type="predicted"/>
<reference evidence="1 2" key="1">
    <citation type="submission" date="2020-01" db="EMBL/GenBank/DDBJ databases">
        <authorList>
            <person name="Lee S.D."/>
        </authorList>
    </citation>
    <scope>NUCLEOTIDE SEQUENCE [LARGE SCALE GENOMIC DNA]</scope>
    <source>
        <strain evidence="1 2">SAP-1</strain>
    </source>
</reference>
<reference evidence="1 2" key="2">
    <citation type="submission" date="2020-06" db="EMBL/GenBank/DDBJ databases">
        <title>Polyphasic characterization of a Rahnella strain isolated from tree sap.</title>
        <authorList>
            <person name="Kim I.S."/>
        </authorList>
    </citation>
    <scope>NUCLEOTIDE SEQUENCE [LARGE SCALE GENOMIC DNA]</scope>
    <source>
        <strain evidence="1 2">SAP-1</strain>
    </source>
</reference>
<comment type="caution">
    <text evidence="1">The sequence shown here is derived from an EMBL/GenBank/DDBJ whole genome shotgun (WGS) entry which is preliminary data.</text>
</comment>
<dbReference type="PANTHER" id="PTHR32305">
    <property type="match status" value="1"/>
</dbReference>